<dbReference type="SUPFAM" id="SSF46785">
    <property type="entry name" value="Winged helix' DNA-binding domain"/>
    <property type="match status" value="1"/>
</dbReference>
<dbReference type="InterPro" id="IPR036388">
    <property type="entry name" value="WH-like_DNA-bd_sf"/>
</dbReference>
<keyword evidence="6 9" id="KW-0805">Transcription regulation</keyword>
<dbReference type="GO" id="GO:0034618">
    <property type="term" value="F:arginine binding"/>
    <property type="evidence" value="ECO:0007669"/>
    <property type="project" value="InterPro"/>
</dbReference>
<evidence type="ECO:0000256" key="1">
    <source>
        <dbReference type="ARBA" id="ARBA00004496"/>
    </source>
</evidence>
<dbReference type="GO" id="GO:1900079">
    <property type="term" value="P:regulation of arginine biosynthetic process"/>
    <property type="evidence" value="ECO:0007669"/>
    <property type="project" value="UniProtKB-UniRule"/>
</dbReference>
<keyword evidence="9" id="KW-0055">Arginine biosynthesis</keyword>
<dbReference type="PANTHER" id="PTHR34471:SF1">
    <property type="entry name" value="ARGININE REPRESSOR"/>
    <property type="match status" value="1"/>
</dbReference>
<evidence type="ECO:0000256" key="5">
    <source>
        <dbReference type="ARBA" id="ARBA00022490"/>
    </source>
</evidence>
<dbReference type="GO" id="GO:0003700">
    <property type="term" value="F:DNA-binding transcription factor activity"/>
    <property type="evidence" value="ECO:0007669"/>
    <property type="project" value="UniProtKB-UniRule"/>
</dbReference>
<dbReference type="InterPro" id="IPR020899">
    <property type="entry name" value="Arg_repress_C"/>
</dbReference>
<dbReference type="Gene3D" id="3.30.1360.40">
    <property type="match status" value="1"/>
</dbReference>
<dbReference type="GO" id="GO:0006526">
    <property type="term" value="P:L-arginine biosynthetic process"/>
    <property type="evidence" value="ECO:0007669"/>
    <property type="project" value="UniProtKB-KW"/>
</dbReference>
<evidence type="ECO:0000256" key="9">
    <source>
        <dbReference type="HAMAP-Rule" id="MF_00173"/>
    </source>
</evidence>
<evidence type="ECO:0000313" key="12">
    <source>
        <dbReference type="EMBL" id="BDU74105.1"/>
    </source>
</evidence>
<dbReference type="AlphaFoldDB" id="A0AA48KAH5"/>
<evidence type="ECO:0000256" key="4">
    <source>
        <dbReference type="ARBA" id="ARBA00021148"/>
    </source>
</evidence>
<dbReference type="Pfam" id="PF02863">
    <property type="entry name" value="Arg_repressor_C"/>
    <property type="match status" value="1"/>
</dbReference>
<evidence type="ECO:0000259" key="10">
    <source>
        <dbReference type="Pfam" id="PF01316"/>
    </source>
</evidence>
<evidence type="ECO:0000256" key="2">
    <source>
        <dbReference type="ARBA" id="ARBA00005040"/>
    </source>
</evidence>
<evidence type="ECO:0000256" key="6">
    <source>
        <dbReference type="ARBA" id="ARBA00023015"/>
    </source>
</evidence>
<evidence type="ECO:0000256" key="7">
    <source>
        <dbReference type="ARBA" id="ARBA00023125"/>
    </source>
</evidence>
<comment type="similarity">
    <text evidence="3 9">Belongs to the ArgR family.</text>
</comment>
<feature type="domain" description="Arginine repressor C-terminal" evidence="11">
    <location>
        <begin position="76"/>
        <end position="123"/>
    </location>
</feature>
<comment type="pathway">
    <text evidence="2 9">Amino-acid biosynthesis; L-arginine biosynthesis [regulation].</text>
</comment>
<dbReference type="SUPFAM" id="SSF55252">
    <property type="entry name" value="C-terminal domain of arginine repressor"/>
    <property type="match status" value="1"/>
</dbReference>
<dbReference type="HAMAP" id="MF_00173">
    <property type="entry name" value="Arg_repressor"/>
    <property type="match status" value="1"/>
</dbReference>
<keyword evidence="7 9" id="KW-0238">DNA-binding</keyword>
<evidence type="ECO:0000259" key="11">
    <source>
        <dbReference type="Pfam" id="PF02863"/>
    </source>
</evidence>
<gene>
    <name evidence="9" type="primary">argR</name>
    <name evidence="12" type="ORF">METEAL_32790</name>
</gene>
<keyword evidence="8 9" id="KW-0804">Transcription</keyword>
<keyword evidence="9" id="KW-0678">Repressor</keyword>
<reference evidence="13" key="1">
    <citation type="journal article" date="2023" name="Int. J. Syst. Evol. Microbiol.">
        <title>Mesoterricola silvestris gen. nov., sp. nov., Mesoterricola sediminis sp. nov., Geothrix oryzae sp. nov., Geothrix edaphica sp. nov., Geothrix rubra sp. nov., and Geothrix limicola sp. nov., six novel members of Acidobacteriota isolated from soils.</title>
        <authorList>
            <person name="Itoh H."/>
            <person name="Sugisawa Y."/>
            <person name="Mise K."/>
            <person name="Xu Z."/>
            <person name="Kuniyasu M."/>
            <person name="Ushijima N."/>
            <person name="Kawano K."/>
            <person name="Kobayashi E."/>
            <person name="Shiratori Y."/>
            <person name="Masuda Y."/>
            <person name="Senoo K."/>
        </authorList>
    </citation>
    <scope>NUCLEOTIDE SEQUENCE [LARGE SCALE GENOMIC DNA]</scope>
    <source>
        <strain evidence="13">W79</strain>
    </source>
</reference>
<dbReference type="PANTHER" id="PTHR34471">
    <property type="entry name" value="ARGININE REPRESSOR"/>
    <property type="match status" value="1"/>
</dbReference>
<comment type="function">
    <text evidence="9">Regulates arginine biosynthesis genes.</text>
</comment>
<name>A0AA48KAH5_9BACT</name>
<dbReference type="GO" id="GO:0003677">
    <property type="term" value="F:DNA binding"/>
    <property type="evidence" value="ECO:0007669"/>
    <property type="project" value="UniProtKB-KW"/>
</dbReference>
<dbReference type="PRINTS" id="PR01467">
    <property type="entry name" value="ARGREPRESSOR"/>
</dbReference>
<evidence type="ECO:0000256" key="3">
    <source>
        <dbReference type="ARBA" id="ARBA00008316"/>
    </source>
</evidence>
<dbReference type="GO" id="GO:0005737">
    <property type="term" value="C:cytoplasm"/>
    <property type="evidence" value="ECO:0007669"/>
    <property type="project" value="UniProtKB-SubCell"/>
</dbReference>
<dbReference type="Gene3D" id="1.10.10.10">
    <property type="entry name" value="Winged helix-like DNA-binding domain superfamily/Winged helix DNA-binding domain"/>
    <property type="match status" value="1"/>
</dbReference>
<keyword evidence="9" id="KW-0028">Amino-acid biosynthesis</keyword>
<dbReference type="InterPro" id="IPR036390">
    <property type="entry name" value="WH_DNA-bd_sf"/>
</dbReference>
<evidence type="ECO:0000256" key="8">
    <source>
        <dbReference type="ARBA" id="ARBA00023163"/>
    </source>
</evidence>
<dbReference type="KEGG" id="msil:METEAL_32790"/>
<keyword evidence="13" id="KW-1185">Reference proteome</keyword>
<protein>
    <recommendedName>
        <fullName evidence="4 9">Arginine repressor</fullName>
    </recommendedName>
</protein>
<dbReference type="InterPro" id="IPR001669">
    <property type="entry name" value="Arg_repress"/>
</dbReference>
<dbReference type="Proteomes" id="UP001238179">
    <property type="component" value="Chromosome"/>
</dbReference>
<dbReference type="InterPro" id="IPR020900">
    <property type="entry name" value="Arg_repress_DNA-bd"/>
</dbReference>
<dbReference type="GO" id="GO:0051259">
    <property type="term" value="P:protein complex oligomerization"/>
    <property type="evidence" value="ECO:0007669"/>
    <property type="project" value="InterPro"/>
</dbReference>
<accession>A0AA48KAH5</accession>
<keyword evidence="5 9" id="KW-0963">Cytoplasm</keyword>
<feature type="domain" description="Arginine repressor DNA-binding" evidence="10">
    <location>
        <begin position="4"/>
        <end position="50"/>
    </location>
</feature>
<proteinExistence type="inferred from homology"/>
<evidence type="ECO:0000313" key="13">
    <source>
        <dbReference type="Proteomes" id="UP001238179"/>
    </source>
</evidence>
<organism evidence="12 13">
    <name type="scientific">Mesoterricola silvestris</name>
    <dbReference type="NCBI Taxonomy" id="2927979"/>
    <lineage>
        <taxon>Bacteria</taxon>
        <taxon>Pseudomonadati</taxon>
        <taxon>Acidobacteriota</taxon>
        <taxon>Holophagae</taxon>
        <taxon>Holophagales</taxon>
        <taxon>Holophagaceae</taxon>
        <taxon>Mesoterricola</taxon>
    </lineage>
</organism>
<dbReference type="EMBL" id="AP027080">
    <property type="protein sequence ID" value="BDU74105.1"/>
    <property type="molecule type" value="Genomic_DNA"/>
</dbReference>
<dbReference type="InterPro" id="IPR036251">
    <property type="entry name" value="Arg_repress_C_sf"/>
</dbReference>
<comment type="subcellular location">
    <subcellularLocation>
        <location evidence="1 9">Cytoplasm</location>
    </subcellularLocation>
</comment>
<sequence length="136" mass="15024">MNLDEAILRHLSRLDITEQGDLLELLRRDGFDLTLSTLSRHMKKLGVRKEEGRYRRAAPALAPSHPYTLQKIPPTLLILKTTPGYAQAMALALDQAGLPALAGTLAGDDTIFAAPVSANMLDRLEIEVRERLLRGL</sequence>
<dbReference type="Pfam" id="PF01316">
    <property type="entry name" value="Arg_repressor"/>
    <property type="match status" value="1"/>
</dbReference>